<feature type="compositionally biased region" description="Basic and acidic residues" evidence="1">
    <location>
        <begin position="271"/>
        <end position="284"/>
    </location>
</feature>
<accession>A0A0L0S2Y3</accession>
<feature type="compositionally biased region" description="Low complexity" evidence="1">
    <location>
        <begin position="827"/>
        <end position="841"/>
    </location>
</feature>
<reference evidence="3" key="2">
    <citation type="submission" date="2009-11" db="EMBL/GenBank/DDBJ databases">
        <title>The Genome Sequence of Allomyces macrogynus strain ATCC 38327.</title>
        <authorList>
            <consortium name="The Broad Institute Genome Sequencing Platform"/>
            <person name="Russ C."/>
            <person name="Cuomo C."/>
            <person name="Shea T."/>
            <person name="Young S.K."/>
            <person name="Zeng Q."/>
            <person name="Koehrsen M."/>
            <person name="Haas B."/>
            <person name="Borodovsky M."/>
            <person name="Guigo R."/>
            <person name="Alvarado L."/>
            <person name="Berlin A."/>
            <person name="Borenstein D."/>
            <person name="Chen Z."/>
            <person name="Engels R."/>
            <person name="Freedman E."/>
            <person name="Gellesch M."/>
            <person name="Goldberg J."/>
            <person name="Griggs A."/>
            <person name="Gujja S."/>
            <person name="Heiman D."/>
            <person name="Hepburn T."/>
            <person name="Howarth C."/>
            <person name="Jen D."/>
            <person name="Larson L."/>
            <person name="Lewis B."/>
            <person name="Mehta T."/>
            <person name="Park D."/>
            <person name="Pearson M."/>
            <person name="Roberts A."/>
            <person name="Saif S."/>
            <person name="Shenoy N."/>
            <person name="Sisk P."/>
            <person name="Stolte C."/>
            <person name="Sykes S."/>
            <person name="Walk T."/>
            <person name="White J."/>
            <person name="Yandava C."/>
            <person name="Burger G."/>
            <person name="Gray M.W."/>
            <person name="Holland P.W.H."/>
            <person name="King N."/>
            <person name="Lang F.B.F."/>
            <person name="Roger A.J."/>
            <person name="Ruiz-Trillo I."/>
            <person name="Lander E."/>
            <person name="Nusbaum C."/>
        </authorList>
    </citation>
    <scope>NUCLEOTIDE SEQUENCE [LARGE SCALE GENOMIC DNA]</scope>
    <source>
        <strain evidence="3">ATCC 38327</strain>
    </source>
</reference>
<dbReference type="EMBL" id="GG745330">
    <property type="protein sequence ID" value="KNE56761.1"/>
    <property type="molecule type" value="Genomic_DNA"/>
</dbReference>
<proteinExistence type="predicted"/>
<evidence type="ECO:0000313" key="3">
    <source>
        <dbReference type="Proteomes" id="UP000054350"/>
    </source>
</evidence>
<feature type="compositionally biased region" description="Low complexity" evidence="1">
    <location>
        <begin position="207"/>
        <end position="222"/>
    </location>
</feature>
<dbReference type="VEuPathDB" id="FungiDB:AMAG_02537"/>
<feature type="compositionally biased region" description="Pro residues" evidence="1">
    <location>
        <begin position="842"/>
        <end position="852"/>
    </location>
</feature>
<reference evidence="2 3" key="1">
    <citation type="submission" date="2009-11" db="EMBL/GenBank/DDBJ databases">
        <title>Annotation of Allomyces macrogynus ATCC 38327.</title>
        <authorList>
            <consortium name="The Broad Institute Genome Sequencing Platform"/>
            <person name="Russ C."/>
            <person name="Cuomo C."/>
            <person name="Burger G."/>
            <person name="Gray M.W."/>
            <person name="Holland P.W.H."/>
            <person name="King N."/>
            <person name="Lang F.B.F."/>
            <person name="Roger A.J."/>
            <person name="Ruiz-Trillo I."/>
            <person name="Young S.K."/>
            <person name="Zeng Q."/>
            <person name="Gargeya S."/>
            <person name="Fitzgerald M."/>
            <person name="Haas B."/>
            <person name="Abouelleil A."/>
            <person name="Alvarado L."/>
            <person name="Arachchi H.M."/>
            <person name="Berlin A."/>
            <person name="Chapman S.B."/>
            <person name="Gearin G."/>
            <person name="Goldberg J."/>
            <person name="Griggs A."/>
            <person name="Gujja S."/>
            <person name="Hansen M."/>
            <person name="Heiman D."/>
            <person name="Howarth C."/>
            <person name="Larimer J."/>
            <person name="Lui A."/>
            <person name="MacDonald P.J.P."/>
            <person name="McCowen C."/>
            <person name="Montmayeur A."/>
            <person name="Murphy C."/>
            <person name="Neiman D."/>
            <person name="Pearson M."/>
            <person name="Priest M."/>
            <person name="Roberts A."/>
            <person name="Saif S."/>
            <person name="Shea T."/>
            <person name="Sisk P."/>
            <person name="Stolte C."/>
            <person name="Sykes S."/>
            <person name="Wortman J."/>
            <person name="Nusbaum C."/>
            <person name="Birren B."/>
        </authorList>
    </citation>
    <scope>NUCLEOTIDE SEQUENCE [LARGE SCALE GENOMIC DNA]</scope>
    <source>
        <strain evidence="2 3">ATCC 38327</strain>
    </source>
</reference>
<feature type="region of interest" description="Disordered" evidence="1">
    <location>
        <begin position="199"/>
        <end position="298"/>
    </location>
</feature>
<keyword evidence="3" id="KW-1185">Reference proteome</keyword>
<protein>
    <submittedName>
        <fullName evidence="2">Uncharacterized protein</fullName>
    </submittedName>
</protein>
<evidence type="ECO:0000256" key="1">
    <source>
        <dbReference type="SAM" id="MobiDB-lite"/>
    </source>
</evidence>
<name>A0A0L0S2Y3_ALLM3</name>
<organism evidence="2 3">
    <name type="scientific">Allomyces macrogynus (strain ATCC 38327)</name>
    <name type="common">Allomyces javanicus var. macrogynus</name>
    <dbReference type="NCBI Taxonomy" id="578462"/>
    <lineage>
        <taxon>Eukaryota</taxon>
        <taxon>Fungi</taxon>
        <taxon>Fungi incertae sedis</taxon>
        <taxon>Blastocladiomycota</taxon>
        <taxon>Blastocladiomycetes</taxon>
        <taxon>Blastocladiales</taxon>
        <taxon>Blastocladiaceae</taxon>
        <taxon>Allomyces</taxon>
    </lineage>
</organism>
<feature type="compositionally biased region" description="Acidic residues" evidence="1">
    <location>
        <begin position="878"/>
        <end position="888"/>
    </location>
</feature>
<feature type="compositionally biased region" description="Polar residues" evidence="1">
    <location>
        <begin position="959"/>
        <end position="968"/>
    </location>
</feature>
<sequence>MPLWDVDLFKSTKDPAVLEQRQIALANGNVVAQGTLDWGGKMSRECQKAMKQKAKDATGKQPVQFEVIEWSLERKESDPANFKFIVWVSSGRVWYSIKSISSNWTAYTQTSLAIQTLSALAQAVSENQTLDTSIVLQKVAQALSRSADDIATLLSLRAQFFHKQLLVFVFDNAEPKSIHPKCPVLRALSRAFRHGRAITPSPPPLLVPASTSPAPSSPSVAAQPRQRPPTPTVLRPASAAAAVSARAATPSRPPSRTSSRLRGAPPEVDVPDSRDNRVESRVVEPAEPSGNSKVADLTDFGGAGRDYFGGETGHVHSAGAGAEDGGCGGAVPAQQQTVGATRRKEQEPAVKREGVVDTAAPADVDLKAQVRRAEPDLTKSVVVEVPMYPSMRCQFESCNFVGGAWDDLFAHYASVHDLPFPAPDGAAMDVDQDETDEIVELPPIRIAKRPPLPNASPSLNSRPFHFHRTRSMRFEPRAKPAFRLATLAPPREPSLPAPVPVAKLFVLPSHDELAGRMRAFTVKLEPAWAEMTEESDDEDGEVAPPCPSESAVANSELADAFDYDVDMNDVDEPAFPAATGFVDGAPSSPARDAAPPGGPAAVPVVPEREPSLPPAPLIDLTSDVEDGATIGGDRAHASAAVRIALNGWPSQRTVDAVGATEPILSRPPSPPGSFPSHGTQLPEATLGAPLPVSEPVDLASDVGAVEDGAVAGGDHALAAAAALVVPLDGPRPRLIDAVGGTDLAPLLPPSPPRPSPSHGTQVPEAMLEMPSLGSDLAPAQQLEPAQPALTACEPSPALAAASPVHNGSCVVISDSESSSPGSPPLPAATLPANLLGARPSVPTTPTPRPTPEPNEALAAAPARPARGDAPEPTIREMELDDSDDDEEQIISSASQPAAPAQRVDPPPPPPPPIEDDDDDEVQFISPPRRPPTFGAFGLRAEPAQSPPRYGDGNLMRGPGSSSASQARPTSPAAWGRQTRPGVAPLPESVTSSGAPPVAPDRRDTGWFWSQQLPPGHHGNEARSPPPPPPPRHPRRAGRRVPDAALPEAAVD</sequence>
<feature type="compositionally biased region" description="Pro residues" evidence="1">
    <location>
        <begin position="746"/>
        <end position="755"/>
    </location>
</feature>
<dbReference type="AlphaFoldDB" id="A0A0L0S2Y3"/>
<feature type="compositionally biased region" description="Low complexity" evidence="1">
    <location>
        <begin position="853"/>
        <end position="864"/>
    </location>
</feature>
<feature type="compositionally biased region" description="Basic and acidic residues" evidence="1">
    <location>
        <begin position="865"/>
        <end position="877"/>
    </location>
</feature>
<gene>
    <name evidence="2" type="ORF">AMAG_02537</name>
</gene>
<feature type="region of interest" description="Disordered" evidence="1">
    <location>
        <begin position="812"/>
        <end position="1051"/>
    </location>
</feature>
<feature type="region of interest" description="Disordered" evidence="1">
    <location>
        <begin position="740"/>
        <end position="762"/>
    </location>
</feature>
<dbReference type="Proteomes" id="UP000054350">
    <property type="component" value="Unassembled WGS sequence"/>
</dbReference>
<evidence type="ECO:0000313" key="2">
    <source>
        <dbReference type="EMBL" id="KNE56761.1"/>
    </source>
</evidence>
<feature type="compositionally biased region" description="Low complexity" evidence="1">
    <location>
        <begin position="889"/>
        <end position="901"/>
    </location>
</feature>
<feature type="compositionally biased region" description="Low complexity" evidence="1">
    <location>
        <begin position="232"/>
        <end position="262"/>
    </location>
</feature>